<comment type="caution">
    <text evidence="2">The sequence shown here is derived from an EMBL/GenBank/DDBJ whole genome shotgun (WGS) entry which is preliminary data.</text>
</comment>
<evidence type="ECO:0000313" key="2">
    <source>
        <dbReference type="EMBL" id="MFD1536336.1"/>
    </source>
</evidence>
<evidence type="ECO:0000313" key="3">
    <source>
        <dbReference type="Proteomes" id="UP001597097"/>
    </source>
</evidence>
<accession>A0ABW4G315</accession>
<feature type="compositionally biased region" description="Low complexity" evidence="1">
    <location>
        <begin position="13"/>
        <end position="25"/>
    </location>
</feature>
<gene>
    <name evidence="2" type="ORF">ACFSJ0_04765</name>
</gene>
<organism evidence="2 3">
    <name type="scientific">Nonomuraea guangzhouensis</name>
    <dbReference type="NCBI Taxonomy" id="1291555"/>
    <lineage>
        <taxon>Bacteria</taxon>
        <taxon>Bacillati</taxon>
        <taxon>Actinomycetota</taxon>
        <taxon>Actinomycetes</taxon>
        <taxon>Streptosporangiales</taxon>
        <taxon>Streptosporangiaceae</taxon>
        <taxon>Nonomuraea</taxon>
    </lineage>
</organism>
<protein>
    <submittedName>
        <fullName evidence="2">Uncharacterized protein</fullName>
    </submittedName>
</protein>
<evidence type="ECO:0000256" key="1">
    <source>
        <dbReference type="SAM" id="MobiDB-lite"/>
    </source>
</evidence>
<name>A0ABW4G315_9ACTN</name>
<proteinExistence type="predicted"/>
<dbReference type="Proteomes" id="UP001597097">
    <property type="component" value="Unassembled WGS sequence"/>
</dbReference>
<dbReference type="RefSeq" id="WP_219531582.1">
    <property type="nucleotide sequence ID" value="NZ_JAHKRM010000011.1"/>
</dbReference>
<keyword evidence="3" id="KW-1185">Reference proteome</keyword>
<reference evidence="3" key="1">
    <citation type="journal article" date="2019" name="Int. J. Syst. Evol. Microbiol.">
        <title>The Global Catalogue of Microorganisms (GCM) 10K type strain sequencing project: providing services to taxonomists for standard genome sequencing and annotation.</title>
        <authorList>
            <consortium name="The Broad Institute Genomics Platform"/>
            <consortium name="The Broad Institute Genome Sequencing Center for Infectious Disease"/>
            <person name="Wu L."/>
            <person name="Ma J."/>
        </authorList>
    </citation>
    <scope>NUCLEOTIDE SEQUENCE [LARGE SCALE GENOMIC DNA]</scope>
    <source>
        <strain evidence="3">CGMCC 1.15399</strain>
    </source>
</reference>
<sequence length="49" mass="5188">MESPVWPARADETPAAAAFDGPADPCRVPSMRTDKTDVTSIEGDPQAND</sequence>
<dbReference type="EMBL" id="JBHUCM010000005">
    <property type="protein sequence ID" value="MFD1536336.1"/>
    <property type="molecule type" value="Genomic_DNA"/>
</dbReference>
<feature type="region of interest" description="Disordered" evidence="1">
    <location>
        <begin position="1"/>
        <end position="49"/>
    </location>
</feature>